<sequence length="43" mass="4813">MTIFVLSNTLNFTILLNLHNCIAVFMLLLVLLVHSAHGVNYAK</sequence>
<evidence type="ECO:0000256" key="1">
    <source>
        <dbReference type="SAM" id="Phobius"/>
    </source>
</evidence>
<organism evidence="2 3">
    <name type="scientific">Candidatus Nitrososphaera evergladensis SR1</name>
    <dbReference type="NCBI Taxonomy" id="1459636"/>
    <lineage>
        <taxon>Archaea</taxon>
        <taxon>Nitrososphaerota</taxon>
        <taxon>Nitrososphaeria</taxon>
        <taxon>Nitrososphaerales</taxon>
        <taxon>Nitrososphaeraceae</taxon>
        <taxon>Nitrososphaera</taxon>
    </lineage>
</organism>
<evidence type="ECO:0000313" key="3">
    <source>
        <dbReference type="Proteomes" id="UP000028194"/>
    </source>
</evidence>
<protein>
    <submittedName>
        <fullName evidence="2">Uncharacterized protein</fullName>
    </submittedName>
</protein>
<dbReference type="HOGENOM" id="CLU_3227634_0_0_2"/>
<evidence type="ECO:0000313" key="2">
    <source>
        <dbReference type="EMBL" id="AIF84237.1"/>
    </source>
</evidence>
<dbReference type="EMBL" id="CP007174">
    <property type="protein sequence ID" value="AIF84237.1"/>
    <property type="molecule type" value="Genomic_DNA"/>
</dbReference>
<dbReference type="KEGG" id="nev:NTE_02183"/>
<keyword evidence="1" id="KW-0472">Membrane</keyword>
<dbReference type="Proteomes" id="UP000028194">
    <property type="component" value="Chromosome"/>
</dbReference>
<keyword evidence="1" id="KW-0812">Transmembrane</keyword>
<proteinExistence type="predicted"/>
<reference evidence="2 3" key="1">
    <citation type="journal article" date="2014" name="PLoS ONE">
        <title>Genome Sequence of Candidatus Nitrososphaera evergladensis from Group I.1b Enriched from Everglades Soil Reveals Novel Genomic Features of the Ammonia-Oxidizing Archaea.</title>
        <authorList>
            <person name="Zhalnina K.V."/>
            <person name="Dias R."/>
            <person name="Leonard M.T."/>
            <person name="Dorr de Quadros P."/>
            <person name="Camargo F.A."/>
            <person name="Drew J.C."/>
            <person name="Farmerie W.G."/>
            <person name="Daroub S.H."/>
            <person name="Triplett E.W."/>
        </authorList>
    </citation>
    <scope>NUCLEOTIDE SEQUENCE [LARGE SCALE GENOMIC DNA]</scope>
    <source>
        <strain evidence="2 3">SR1</strain>
    </source>
</reference>
<accession>A0A075MU44</accession>
<gene>
    <name evidence="2" type="ORF">NTE_02183</name>
</gene>
<name>A0A075MU44_9ARCH</name>
<feature type="transmembrane region" description="Helical" evidence="1">
    <location>
        <begin position="12"/>
        <end position="33"/>
    </location>
</feature>
<dbReference type="AlphaFoldDB" id="A0A075MU44"/>
<keyword evidence="1" id="KW-1133">Transmembrane helix</keyword>
<keyword evidence="3" id="KW-1185">Reference proteome</keyword>